<reference evidence="3" key="1">
    <citation type="submission" date="2020-07" db="EMBL/GenBank/DDBJ databases">
        <title>Huge and variable diversity of episymbiotic CPR bacteria and DPANN archaea in groundwater ecosystems.</title>
        <authorList>
            <person name="He C.Y."/>
            <person name="Keren R."/>
            <person name="Whittaker M."/>
            <person name="Farag I.F."/>
            <person name="Doudna J."/>
            <person name="Cate J.H.D."/>
            <person name="Banfield J.F."/>
        </authorList>
    </citation>
    <scope>NUCLEOTIDE SEQUENCE</scope>
    <source>
        <strain evidence="3">NC_groundwater_1520_Pr4_B-0.1um_53_5</strain>
    </source>
</reference>
<dbReference type="Gene3D" id="3.40.50.10610">
    <property type="entry name" value="ABC-type transport auxiliary lipoprotein component"/>
    <property type="match status" value="1"/>
</dbReference>
<sequence length="463" mass="52323">MKKLIPAFLIIFCAGLSFGQNKNAKISVGLMDLRASGVSTKDAKFLTERFVIELQNTGRFAVMERDQRDEILKEQGFQQTGACDQTSCLVEAGRLLPIQKMIGGSVGKIGNTFSIQIRMVDLKTGEVEKTTAKDYTQQIDYLLTTGMKEVAIDLAQSYAKSAEQNNEETLTAIKQRQAEEQRRKEREKAVSDSLELARQQEEKRRRELEISQQQHYLDSLSHQKNKVARKFYISENIKFESVFKIVKGIENHYSENNPLANADFGFVLSNKKIPLGLYGGMARSGVGDWVMVTSVYSIGGVVKFPKALFVKAAFRIGVSPVNTFIDSTGSSSAGSYGYYLQMWLYNKNYGIDINYRRDMSSDSMSYYLPEYRGQIEIKPFIVIKEKVQLKIGYAYEVYGSTGWNSNAKGSGYIVEIEARPIKEIGLIAGIDFRKYKGTYNFYGFTYTGNNLYNNIYFGLGLNF</sequence>
<feature type="chain" id="PRO_5037266789" description="Outer membrane protein beta-barrel domain-containing protein" evidence="2">
    <location>
        <begin position="20"/>
        <end position="463"/>
    </location>
</feature>
<proteinExistence type="predicted"/>
<comment type="caution">
    <text evidence="3">The sequence shown here is derived from an EMBL/GenBank/DDBJ whole genome shotgun (WGS) entry which is preliminary data.</text>
</comment>
<dbReference type="Proteomes" id="UP000736328">
    <property type="component" value="Unassembled WGS sequence"/>
</dbReference>
<gene>
    <name evidence="3" type="ORF">HY768_07070</name>
</gene>
<evidence type="ECO:0000313" key="4">
    <source>
        <dbReference type="Proteomes" id="UP000736328"/>
    </source>
</evidence>
<organism evidence="3 4">
    <name type="scientific">candidate division TA06 bacterium</name>
    <dbReference type="NCBI Taxonomy" id="2250710"/>
    <lineage>
        <taxon>Bacteria</taxon>
        <taxon>Bacteria division TA06</taxon>
    </lineage>
</organism>
<dbReference type="InterPro" id="IPR014094">
    <property type="entry name" value="LpoB"/>
</dbReference>
<evidence type="ECO:0000256" key="2">
    <source>
        <dbReference type="SAM" id="SignalP"/>
    </source>
</evidence>
<dbReference type="CDD" id="cd22249">
    <property type="entry name" value="UDM1_RNF168_RNF169-like"/>
    <property type="match status" value="1"/>
</dbReference>
<dbReference type="EMBL" id="JACQXR010000092">
    <property type="protein sequence ID" value="MBI4726971.1"/>
    <property type="molecule type" value="Genomic_DNA"/>
</dbReference>
<evidence type="ECO:0000313" key="3">
    <source>
        <dbReference type="EMBL" id="MBI4726971.1"/>
    </source>
</evidence>
<keyword evidence="2" id="KW-0732">Signal</keyword>
<feature type="signal peptide" evidence="2">
    <location>
        <begin position="1"/>
        <end position="19"/>
    </location>
</feature>
<protein>
    <recommendedName>
        <fullName evidence="5">Outer membrane protein beta-barrel domain-containing protein</fullName>
    </recommendedName>
</protein>
<feature type="compositionally biased region" description="Basic and acidic residues" evidence="1">
    <location>
        <begin position="176"/>
        <end position="190"/>
    </location>
</feature>
<evidence type="ECO:0000256" key="1">
    <source>
        <dbReference type="SAM" id="MobiDB-lite"/>
    </source>
</evidence>
<evidence type="ECO:0008006" key="5">
    <source>
        <dbReference type="Google" id="ProtNLM"/>
    </source>
</evidence>
<feature type="region of interest" description="Disordered" evidence="1">
    <location>
        <begin position="176"/>
        <end position="198"/>
    </location>
</feature>
<accession>A0A933I9I2</accession>
<name>A0A933I9I2_UNCT6</name>
<dbReference type="Pfam" id="PF13036">
    <property type="entry name" value="LpoB"/>
    <property type="match status" value="1"/>
</dbReference>
<dbReference type="AlphaFoldDB" id="A0A933I9I2"/>